<evidence type="ECO:0000313" key="1">
    <source>
        <dbReference type="EMBL" id="MBB4593129.1"/>
    </source>
</evidence>
<sequence length="31" mass="3645">MRKGCLKIRFARVKLQPLLFAKVTVNRGLMR</sequence>
<gene>
    <name evidence="1" type="ORF">FHR60_001769</name>
</gene>
<name>A0ABR6JK22_9XANT</name>
<dbReference type="EMBL" id="JACHNS010000002">
    <property type="protein sequence ID" value="MBB4593129.1"/>
    <property type="molecule type" value="Genomic_DNA"/>
</dbReference>
<proteinExistence type="predicted"/>
<protein>
    <submittedName>
        <fullName evidence="1">Uncharacterized protein</fullName>
    </submittedName>
</protein>
<dbReference type="Proteomes" id="UP000554726">
    <property type="component" value="Unassembled WGS sequence"/>
</dbReference>
<accession>A0ABR6JK22</accession>
<evidence type="ECO:0000313" key="2">
    <source>
        <dbReference type="Proteomes" id="UP000554726"/>
    </source>
</evidence>
<reference evidence="1 2" key="1">
    <citation type="submission" date="2020-08" db="EMBL/GenBank/DDBJ databases">
        <title>Studying the diversity of plant-associated saprophytic bacteria and their role in host health and plant-pathogen interactions.</title>
        <authorList>
            <person name="Potnis N."/>
        </authorList>
    </citation>
    <scope>NUCLEOTIDE SEQUENCE [LARGE SCALE GENOMIC DNA]</scope>
    <source>
        <strain evidence="1 2">F16</strain>
    </source>
</reference>
<keyword evidence="2" id="KW-1185">Reference proteome</keyword>
<comment type="caution">
    <text evidence="1">The sequence shown here is derived from an EMBL/GenBank/DDBJ whole genome shotgun (WGS) entry which is preliminary data.</text>
</comment>
<organism evidence="1 2">
    <name type="scientific">Xanthomonas cannabis</name>
    <dbReference type="NCBI Taxonomy" id="1885674"/>
    <lineage>
        <taxon>Bacteria</taxon>
        <taxon>Pseudomonadati</taxon>
        <taxon>Pseudomonadota</taxon>
        <taxon>Gammaproteobacteria</taxon>
        <taxon>Lysobacterales</taxon>
        <taxon>Lysobacteraceae</taxon>
        <taxon>Xanthomonas</taxon>
    </lineage>
</organism>